<dbReference type="InterPro" id="IPR036388">
    <property type="entry name" value="WH-like_DNA-bd_sf"/>
</dbReference>
<accession>A0A2W6AMT6</accession>
<name>A0A2W6AMT6_9BACT</name>
<dbReference type="GO" id="GO:0003700">
    <property type="term" value="F:DNA-binding transcription factor activity"/>
    <property type="evidence" value="ECO:0007669"/>
    <property type="project" value="InterPro"/>
</dbReference>
<dbReference type="InterPro" id="IPR036390">
    <property type="entry name" value="WH_DNA-bd_sf"/>
</dbReference>
<dbReference type="InterPro" id="IPR001845">
    <property type="entry name" value="HTH_ArsR_DNA-bd_dom"/>
</dbReference>
<reference evidence="2 3" key="1">
    <citation type="journal article" date="2017" name="Nature">
        <title>Atmospheric trace gases support primary production in Antarctic desert surface soil.</title>
        <authorList>
            <person name="Ji M."/>
            <person name="Greening C."/>
            <person name="Vanwonterghem I."/>
            <person name="Carere C.R."/>
            <person name="Bay S.K."/>
            <person name="Steen J.A."/>
            <person name="Montgomery K."/>
            <person name="Lines T."/>
            <person name="Beardall J."/>
            <person name="van Dorst J."/>
            <person name="Snape I."/>
            <person name="Stott M.B."/>
            <person name="Hugenholtz P."/>
            <person name="Ferrari B.C."/>
        </authorList>
    </citation>
    <scope>NUCLEOTIDE SEQUENCE [LARGE SCALE GENOMIC DNA]</scope>
    <source>
        <strain evidence="2">RRmetagenome_bin12</strain>
    </source>
</reference>
<dbReference type="NCBIfam" id="NF033788">
    <property type="entry name" value="HTH_metalloreg"/>
    <property type="match status" value="1"/>
</dbReference>
<dbReference type="Gene3D" id="1.10.10.10">
    <property type="entry name" value="Winged helix-like DNA-binding domain superfamily/Winged helix DNA-binding domain"/>
    <property type="match status" value="1"/>
</dbReference>
<comment type="caution">
    <text evidence="2">The sequence shown here is derived from an EMBL/GenBank/DDBJ whole genome shotgun (WGS) entry which is preliminary data.</text>
</comment>
<dbReference type="Pfam" id="PF01022">
    <property type="entry name" value="HTH_5"/>
    <property type="match status" value="1"/>
</dbReference>
<evidence type="ECO:0000259" key="1">
    <source>
        <dbReference type="SMART" id="SM00418"/>
    </source>
</evidence>
<dbReference type="PANTHER" id="PTHR38600">
    <property type="entry name" value="TRANSCRIPTIONAL REGULATORY PROTEIN"/>
    <property type="match status" value="1"/>
</dbReference>
<dbReference type="SMART" id="SM00418">
    <property type="entry name" value="HTH_ARSR"/>
    <property type="match status" value="1"/>
</dbReference>
<evidence type="ECO:0000313" key="2">
    <source>
        <dbReference type="EMBL" id="PZR79021.1"/>
    </source>
</evidence>
<dbReference type="AlphaFoldDB" id="A0A2W6AMT6"/>
<protein>
    <submittedName>
        <fullName evidence="2">Transcriptional regulator</fullName>
    </submittedName>
</protein>
<dbReference type="Proteomes" id="UP000248724">
    <property type="component" value="Unassembled WGS sequence"/>
</dbReference>
<evidence type="ECO:0000313" key="3">
    <source>
        <dbReference type="Proteomes" id="UP000248724"/>
    </source>
</evidence>
<dbReference type="InterPro" id="IPR011991">
    <property type="entry name" value="ArsR-like_HTH"/>
</dbReference>
<dbReference type="SUPFAM" id="SSF46785">
    <property type="entry name" value="Winged helix' DNA-binding domain"/>
    <property type="match status" value="1"/>
</dbReference>
<dbReference type="PANTHER" id="PTHR38600:SF1">
    <property type="entry name" value="TRANSCRIPTIONAL REGULATORY PROTEIN"/>
    <property type="match status" value="1"/>
</dbReference>
<proteinExistence type="predicted"/>
<sequence>MPDSLDRTLDALADPYRRQVVELLRQRPHRAGELSAALALRPSVMSRHLKVLRESELVEETSPQFDARVRVYSLRSGATAELRSWLDAVEQGWADQLAALKAHVEQSP</sequence>
<dbReference type="CDD" id="cd00090">
    <property type="entry name" value="HTH_ARSR"/>
    <property type="match status" value="1"/>
</dbReference>
<dbReference type="EMBL" id="QHBU01000228">
    <property type="protein sequence ID" value="PZR79021.1"/>
    <property type="molecule type" value="Genomic_DNA"/>
</dbReference>
<gene>
    <name evidence="2" type="ORF">DLM65_11630</name>
</gene>
<organism evidence="2 3">
    <name type="scientific">Candidatus Aeolococcus gillhamiae</name>
    <dbReference type="NCBI Taxonomy" id="3127015"/>
    <lineage>
        <taxon>Bacteria</taxon>
        <taxon>Bacillati</taxon>
        <taxon>Candidatus Dormiibacterota</taxon>
        <taxon>Candidatus Dormibacteria</taxon>
        <taxon>Candidatus Aeolococcales</taxon>
        <taxon>Candidatus Aeolococcaceae</taxon>
        <taxon>Candidatus Aeolococcus</taxon>
    </lineage>
</organism>
<feature type="domain" description="HTH arsR-type" evidence="1">
    <location>
        <begin position="7"/>
        <end position="88"/>
    </location>
</feature>